<keyword evidence="9" id="KW-0805">Transcription regulation</keyword>
<dbReference type="GO" id="GO:0005634">
    <property type="term" value="C:nucleus"/>
    <property type="evidence" value="ECO:0007669"/>
    <property type="project" value="UniProtKB-SubCell"/>
</dbReference>
<accession>A0A6A6PGW0</accession>
<evidence type="ECO:0000313" key="16">
    <source>
        <dbReference type="Proteomes" id="UP000799767"/>
    </source>
</evidence>
<comment type="function">
    <text evidence="13">Component of the EKC/KEOPS complex that is required for the formation of a threonylcarbamoyl group on adenosine at position 37 (t(6)A37) in tRNAs that read codons beginning with adenine. The complex is probably involved in the transfer of the threonylcarbamoyl moiety of threonylcarbamoyl-AMP (TC-AMP) to the N6 group of A37. GON7 likely plays a supporting role to the catalytic subunit KAE1 in the complex. The EKC/KEOPS complex also promotes both telomere uncapping and telomere elongation. The complex is required for efficient recruitment of transcriptional coactivators.</text>
</comment>
<keyword evidence="7" id="KW-0819">tRNA processing</keyword>
<comment type="similarity">
    <text evidence="3">Belongs to the GON7 family.</text>
</comment>
<dbReference type="Pfam" id="PF08738">
    <property type="entry name" value="Gon7"/>
    <property type="match status" value="1"/>
</dbReference>
<feature type="compositionally biased region" description="Low complexity" evidence="14">
    <location>
        <begin position="70"/>
        <end position="81"/>
    </location>
</feature>
<comment type="subcellular location">
    <subcellularLocation>
        <location evidence="2">Chromosome</location>
        <location evidence="2">Telomere</location>
    </subcellularLocation>
    <subcellularLocation>
        <location evidence="1">Nucleus</location>
    </subcellularLocation>
</comment>
<keyword evidence="11" id="KW-0804">Transcription</keyword>
<keyword evidence="8" id="KW-0779">Telomere</keyword>
<sequence>MSKSALTANYNSPDTTHLFTSQLPSESTDTKTQSVQEKTEFLQALRTGISQVQGDVNVFLTKRMEEEKAAAGAPSGTAASAREQKEEEMYGEEDPEGDDA</sequence>
<evidence type="ECO:0000313" key="15">
    <source>
        <dbReference type="EMBL" id="KAF2479155.1"/>
    </source>
</evidence>
<dbReference type="Proteomes" id="UP000799767">
    <property type="component" value="Unassembled WGS sequence"/>
</dbReference>
<evidence type="ECO:0000256" key="13">
    <source>
        <dbReference type="ARBA" id="ARBA00025393"/>
    </source>
</evidence>
<evidence type="ECO:0000256" key="2">
    <source>
        <dbReference type="ARBA" id="ARBA00004574"/>
    </source>
</evidence>
<reference evidence="15" key="1">
    <citation type="journal article" date="2020" name="Stud. Mycol.">
        <title>101 Dothideomycetes genomes: a test case for predicting lifestyles and emergence of pathogens.</title>
        <authorList>
            <person name="Haridas S."/>
            <person name="Albert R."/>
            <person name="Binder M."/>
            <person name="Bloem J."/>
            <person name="Labutti K."/>
            <person name="Salamov A."/>
            <person name="Andreopoulos B."/>
            <person name="Baker S."/>
            <person name="Barry K."/>
            <person name="Bills G."/>
            <person name="Bluhm B."/>
            <person name="Cannon C."/>
            <person name="Castanera R."/>
            <person name="Culley D."/>
            <person name="Daum C."/>
            <person name="Ezra D."/>
            <person name="Gonzalez J."/>
            <person name="Henrissat B."/>
            <person name="Kuo A."/>
            <person name="Liang C."/>
            <person name="Lipzen A."/>
            <person name="Lutzoni F."/>
            <person name="Magnuson J."/>
            <person name="Mondo S."/>
            <person name="Nolan M."/>
            <person name="Ohm R."/>
            <person name="Pangilinan J."/>
            <person name="Park H.-J."/>
            <person name="Ramirez L."/>
            <person name="Alfaro M."/>
            <person name="Sun H."/>
            <person name="Tritt A."/>
            <person name="Yoshinaga Y."/>
            <person name="Zwiers L.-H."/>
            <person name="Turgeon B."/>
            <person name="Goodwin S."/>
            <person name="Spatafora J."/>
            <person name="Crous P."/>
            <person name="Grigoriev I."/>
        </authorList>
    </citation>
    <scope>NUCLEOTIDE SEQUENCE</scope>
    <source>
        <strain evidence="15">CBS 113389</strain>
    </source>
</reference>
<dbReference type="GO" id="GO:0000781">
    <property type="term" value="C:chromosome, telomeric region"/>
    <property type="evidence" value="ECO:0007669"/>
    <property type="project" value="UniProtKB-SubCell"/>
</dbReference>
<name>A0A6A6PGW0_9PEZI</name>
<keyword evidence="16" id="KW-1185">Reference proteome</keyword>
<evidence type="ECO:0000256" key="7">
    <source>
        <dbReference type="ARBA" id="ARBA00022694"/>
    </source>
</evidence>
<evidence type="ECO:0000256" key="6">
    <source>
        <dbReference type="ARBA" id="ARBA00022454"/>
    </source>
</evidence>
<feature type="region of interest" description="Disordered" evidence="14">
    <location>
        <begin position="66"/>
        <end position="100"/>
    </location>
</feature>
<keyword evidence="10" id="KW-0010">Activator</keyword>
<feature type="compositionally biased region" description="Acidic residues" evidence="14">
    <location>
        <begin position="89"/>
        <end position="100"/>
    </location>
</feature>
<evidence type="ECO:0000256" key="1">
    <source>
        <dbReference type="ARBA" id="ARBA00004123"/>
    </source>
</evidence>
<dbReference type="RefSeq" id="XP_033585725.1">
    <property type="nucleotide sequence ID" value="XM_033738455.1"/>
</dbReference>
<organism evidence="15 16">
    <name type="scientific">Neohortaea acidophila</name>
    <dbReference type="NCBI Taxonomy" id="245834"/>
    <lineage>
        <taxon>Eukaryota</taxon>
        <taxon>Fungi</taxon>
        <taxon>Dikarya</taxon>
        <taxon>Ascomycota</taxon>
        <taxon>Pezizomycotina</taxon>
        <taxon>Dothideomycetes</taxon>
        <taxon>Dothideomycetidae</taxon>
        <taxon>Mycosphaerellales</taxon>
        <taxon>Teratosphaeriaceae</taxon>
        <taxon>Neohortaea</taxon>
    </lineage>
</organism>
<dbReference type="EMBL" id="MU001642">
    <property type="protein sequence ID" value="KAF2479155.1"/>
    <property type="molecule type" value="Genomic_DNA"/>
</dbReference>
<dbReference type="InterPro" id="IPR014849">
    <property type="entry name" value="EKC/KEOPS_Gon7"/>
</dbReference>
<proteinExistence type="inferred from homology"/>
<evidence type="ECO:0000256" key="11">
    <source>
        <dbReference type="ARBA" id="ARBA00023163"/>
    </source>
</evidence>
<evidence type="ECO:0000256" key="5">
    <source>
        <dbReference type="ARBA" id="ARBA00019746"/>
    </source>
</evidence>
<keyword evidence="12" id="KW-0539">Nucleus</keyword>
<dbReference type="GO" id="GO:0008033">
    <property type="term" value="P:tRNA processing"/>
    <property type="evidence" value="ECO:0007669"/>
    <property type="project" value="UniProtKB-KW"/>
</dbReference>
<evidence type="ECO:0000256" key="3">
    <source>
        <dbReference type="ARBA" id="ARBA00008529"/>
    </source>
</evidence>
<dbReference type="GeneID" id="54479457"/>
<feature type="region of interest" description="Disordered" evidence="14">
    <location>
        <begin position="1"/>
        <end position="35"/>
    </location>
</feature>
<dbReference type="AlphaFoldDB" id="A0A6A6PGW0"/>
<evidence type="ECO:0000256" key="12">
    <source>
        <dbReference type="ARBA" id="ARBA00023242"/>
    </source>
</evidence>
<evidence type="ECO:0000256" key="4">
    <source>
        <dbReference type="ARBA" id="ARBA00011534"/>
    </source>
</evidence>
<protein>
    <recommendedName>
        <fullName evidence="5">EKC/KEOPS complex subunit GON7</fullName>
    </recommendedName>
</protein>
<gene>
    <name evidence="15" type="ORF">BDY17DRAFT_50729</name>
</gene>
<keyword evidence="6" id="KW-0158">Chromosome</keyword>
<evidence type="ECO:0000256" key="8">
    <source>
        <dbReference type="ARBA" id="ARBA00022895"/>
    </source>
</evidence>
<evidence type="ECO:0000256" key="14">
    <source>
        <dbReference type="SAM" id="MobiDB-lite"/>
    </source>
</evidence>
<comment type="subunit">
    <text evidence="4">Component of the EKC/KEOPS complex composed of at least BUD32, CGI121, GON7, KAE1 and PCC1; the whole complex dimerizes.</text>
</comment>
<evidence type="ECO:0000256" key="9">
    <source>
        <dbReference type="ARBA" id="ARBA00023015"/>
    </source>
</evidence>
<evidence type="ECO:0000256" key="10">
    <source>
        <dbReference type="ARBA" id="ARBA00023159"/>
    </source>
</evidence>